<comment type="pathway">
    <text evidence="2 6">Carbohydrate metabolism; D-tagatose 6-phosphate degradation; D-glyceraldehyde 3-phosphate and glycerone phosphate from D-tagatose 6-phosphate: step 2/2.</text>
</comment>
<dbReference type="NCBIfam" id="NF009498">
    <property type="entry name" value="PRK12858.1"/>
    <property type="match status" value="1"/>
</dbReference>
<dbReference type="Proteomes" id="UP000005025">
    <property type="component" value="Unassembled WGS sequence"/>
</dbReference>
<dbReference type="EMBL" id="AGRJ01000067">
    <property type="protein sequence ID" value="EHO53193.1"/>
    <property type="molecule type" value="Genomic_DNA"/>
</dbReference>
<dbReference type="GO" id="GO:2001059">
    <property type="term" value="P:D-tagatose 6-phosphate catabolic process"/>
    <property type="evidence" value="ECO:0007669"/>
    <property type="project" value="UniProtKB-UniRule"/>
</dbReference>
<dbReference type="GO" id="GO:0009024">
    <property type="term" value="F:tagatose-6-phosphate kinase activity"/>
    <property type="evidence" value="ECO:0007669"/>
    <property type="project" value="InterPro"/>
</dbReference>
<dbReference type="EC" id="4.1.2.40" evidence="6"/>
<dbReference type="STRING" id="797516.HMPREF9104_00655"/>
<comment type="catalytic activity">
    <reaction evidence="1 6">
        <text>D-tagatofuranose 1,6-bisphosphate = D-glyceraldehyde 3-phosphate + dihydroxyacetone phosphate</text>
        <dbReference type="Rhea" id="RHEA:22948"/>
        <dbReference type="ChEBI" id="CHEBI:57642"/>
        <dbReference type="ChEBI" id="CHEBI:58694"/>
        <dbReference type="ChEBI" id="CHEBI:59776"/>
        <dbReference type="EC" id="4.1.2.40"/>
    </reaction>
</comment>
<dbReference type="UniPathway" id="UPA00704">
    <property type="reaction ID" value="UER00716"/>
</dbReference>
<dbReference type="GO" id="GO:1902777">
    <property type="term" value="P:6-sulfoquinovose(1-) catabolic process"/>
    <property type="evidence" value="ECO:0007669"/>
    <property type="project" value="TreeGrafter"/>
</dbReference>
<evidence type="ECO:0000256" key="5">
    <source>
        <dbReference type="ARBA" id="ARBA00023239"/>
    </source>
</evidence>
<dbReference type="PANTHER" id="PTHR39340:SF1">
    <property type="entry name" value="SULFOFRUCTOSEPHOSPHATE ALDOLASE"/>
    <property type="match status" value="1"/>
</dbReference>
<dbReference type="GO" id="GO:0009025">
    <property type="term" value="F:tagatose-bisphosphate aldolase activity"/>
    <property type="evidence" value="ECO:0007669"/>
    <property type="project" value="UniProtKB-UniRule"/>
</dbReference>
<accession>H1LDI8</accession>
<evidence type="ECO:0000256" key="4">
    <source>
        <dbReference type="ARBA" id="ARBA00022736"/>
    </source>
</evidence>
<dbReference type="InterPro" id="IPR013785">
    <property type="entry name" value="Aldolase_TIM"/>
</dbReference>
<dbReference type="SMART" id="SM01133">
    <property type="entry name" value="DeoC"/>
    <property type="match status" value="1"/>
</dbReference>
<dbReference type="GO" id="GO:0019512">
    <property type="term" value="P:lactose catabolic process via tagatose-6-phosphate"/>
    <property type="evidence" value="ECO:0007669"/>
    <property type="project" value="InterPro"/>
</dbReference>
<evidence type="ECO:0000256" key="1">
    <source>
        <dbReference type="ARBA" id="ARBA00000567"/>
    </source>
</evidence>
<protein>
    <recommendedName>
        <fullName evidence="6">Tagatose 1,6-diphosphate aldolase</fullName>
        <ecNumber evidence="6">4.1.2.40</ecNumber>
    </recommendedName>
    <alternativeName>
        <fullName evidence="6">D-tagatose-1,6-bisphosphate aldolase</fullName>
    </alternativeName>
    <alternativeName>
        <fullName evidence="6">Tagatose-bisphosphate aldolase</fullName>
    </alternativeName>
</protein>
<name>H1LDI8_9LACO</name>
<dbReference type="PATRIC" id="fig|797516.3.peg.592"/>
<organism evidence="7 8">
    <name type="scientific">Lentilactobacillus kisonensis F0435</name>
    <dbReference type="NCBI Taxonomy" id="797516"/>
    <lineage>
        <taxon>Bacteria</taxon>
        <taxon>Bacillati</taxon>
        <taxon>Bacillota</taxon>
        <taxon>Bacilli</taxon>
        <taxon>Lactobacillales</taxon>
        <taxon>Lactobacillaceae</taxon>
        <taxon>Lentilactobacillus</taxon>
    </lineage>
</organism>
<evidence type="ECO:0000256" key="2">
    <source>
        <dbReference type="ARBA" id="ARBA00005191"/>
    </source>
</evidence>
<proteinExistence type="inferred from homology"/>
<comment type="similarity">
    <text evidence="3 6">Belongs to the aldolase LacD family.</text>
</comment>
<dbReference type="InterPro" id="IPR005927">
    <property type="entry name" value="Tag_1.6-dipho_adolase"/>
</dbReference>
<dbReference type="InterPro" id="IPR050552">
    <property type="entry name" value="LacD_aldolase"/>
</dbReference>
<dbReference type="PANTHER" id="PTHR39340">
    <property type="entry name" value="SULFOFRUCTOSEPHOSPHATE ALDOLASE"/>
    <property type="match status" value="1"/>
</dbReference>
<dbReference type="AlphaFoldDB" id="H1LDI8"/>
<keyword evidence="4 6" id="KW-0423">Lactose metabolism</keyword>
<dbReference type="Gene3D" id="3.20.20.70">
    <property type="entry name" value="Aldolase class I"/>
    <property type="match status" value="1"/>
</dbReference>
<reference evidence="7 8" key="1">
    <citation type="submission" date="2011-09" db="EMBL/GenBank/DDBJ databases">
        <authorList>
            <person name="Weinstock G."/>
            <person name="Sodergren E."/>
            <person name="Clifton S."/>
            <person name="Fulton L."/>
            <person name="Fulton B."/>
            <person name="Courtney L."/>
            <person name="Fronick C."/>
            <person name="Harrison M."/>
            <person name="Strong C."/>
            <person name="Farmer C."/>
            <person name="Delahaunty K."/>
            <person name="Markovic C."/>
            <person name="Hall O."/>
            <person name="Minx P."/>
            <person name="Tomlinson C."/>
            <person name="Mitreva M."/>
            <person name="Hou S."/>
            <person name="Chen J."/>
            <person name="Wollam A."/>
            <person name="Pepin K.H."/>
            <person name="Johnson M."/>
            <person name="Bhonagiri V."/>
            <person name="Zhang X."/>
            <person name="Suruliraj S."/>
            <person name="Warren W."/>
            <person name="Chinwalla A."/>
            <person name="Mardis E.R."/>
            <person name="Wilson R.K."/>
        </authorList>
    </citation>
    <scope>NUCLEOTIDE SEQUENCE [LARGE SCALE GENOMIC DNA]</scope>
    <source>
        <strain evidence="7 8">F0435</strain>
    </source>
</reference>
<evidence type="ECO:0000256" key="3">
    <source>
        <dbReference type="ARBA" id="ARBA00008679"/>
    </source>
</evidence>
<evidence type="ECO:0000313" key="8">
    <source>
        <dbReference type="Proteomes" id="UP000005025"/>
    </source>
</evidence>
<dbReference type="SUPFAM" id="SSF51569">
    <property type="entry name" value="Aldolase"/>
    <property type="match status" value="1"/>
</dbReference>
<gene>
    <name evidence="6" type="primary">lacD</name>
    <name evidence="7" type="ORF">HMPREF9104_00655</name>
</gene>
<dbReference type="InterPro" id="IPR002915">
    <property type="entry name" value="DeoC/FbaB/LacD_aldolase"/>
</dbReference>
<dbReference type="HOGENOM" id="CLU_058971_0_1_9"/>
<comment type="caution">
    <text evidence="7">The sequence shown here is derived from an EMBL/GenBank/DDBJ whole genome shotgun (WGS) entry which is preliminary data.</text>
</comment>
<evidence type="ECO:0000256" key="6">
    <source>
        <dbReference type="HAMAP-Rule" id="MF_00734"/>
    </source>
</evidence>
<dbReference type="GO" id="GO:0061595">
    <property type="term" value="F:6-deoxy-6-sulfofructose-1-phosphate aldolase activity"/>
    <property type="evidence" value="ECO:0007669"/>
    <property type="project" value="TreeGrafter"/>
</dbReference>
<keyword evidence="5 6" id="KW-0456">Lyase</keyword>
<dbReference type="HAMAP" id="MF_00734">
    <property type="entry name" value="LacD"/>
    <property type="match status" value="1"/>
</dbReference>
<dbReference type="Pfam" id="PF01791">
    <property type="entry name" value="DeoC"/>
    <property type="match status" value="1"/>
</dbReference>
<sequence length="359" mass="40462">MQLVYLINEVENMAKKFMSKGKFRKMMTVSDEKGIINAMALDQRGSLVKAMKIASEKYNKVFNMDMVYDFKEIVSRELSYLSSAVLLDDQMGYKGIAAKDKSTGLIMSYEKTGYDADTPGRLPSLIPDQSAQIMVQRGANALKVLVYYNPNDPDEINDVKKAFAQRYGTEGLAAETPTFFEIVTYDDKLDSKSLAFAKIKPELVLKSMKEFTQDKYYIDVLKMEVPFNPTYVEGWTDSDEYAYTEEQAKGYLKQLSDEATRPYIFLSAGVPTPIFQRELKLAGDAGAQFNGVLSGRATWLESVDIWIKGGEDALVSWLKDKGTRNIKELTEILSQKATPWFEAYGGMDNIEVVDVSNLK</sequence>
<evidence type="ECO:0000313" key="7">
    <source>
        <dbReference type="EMBL" id="EHO53193.1"/>
    </source>
</evidence>